<evidence type="ECO:0000313" key="2">
    <source>
        <dbReference type="Proteomes" id="UP000824469"/>
    </source>
</evidence>
<protein>
    <submittedName>
        <fullName evidence="1">Uncharacterized protein</fullName>
    </submittedName>
</protein>
<dbReference type="Proteomes" id="UP000824469">
    <property type="component" value="Unassembled WGS sequence"/>
</dbReference>
<dbReference type="EMBL" id="JAHRHJ020000005">
    <property type="protein sequence ID" value="KAH9314653.1"/>
    <property type="molecule type" value="Genomic_DNA"/>
</dbReference>
<accession>A0AA38G3I5</accession>
<gene>
    <name evidence="1" type="ORF">KI387_023280</name>
</gene>
<dbReference type="AlphaFoldDB" id="A0AA38G3I5"/>
<proteinExistence type="predicted"/>
<comment type="caution">
    <text evidence="1">The sequence shown here is derived from an EMBL/GenBank/DDBJ whole genome shotgun (WGS) entry which is preliminary data.</text>
</comment>
<name>A0AA38G3I5_TAXCH</name>
<evidence type="ECO:0000313" key="1">
    <source>
        <dbReference type="EMBL" id="KAH9314653.1"/>
    </source>
</evidence>
<organism evidence="1 2">
    <name type="scientific">Taxus chinensis</name>
    <name type="common">Chinese yew</name>
    <name type="synonym">Taxus wallichiana var. chinensis</name>
    <dbReference type="NCBI Taxonomy" id="29808"/>
    <lineage>
        <taxon>Eukaryota</taxon>
        <taxon>Viridiplantae</taxon>
        <taxon>Streptophyta</taxon>
        <taxon>Embryophyta</taxon>
        <taxon>Tracheophyta</taxon>
        <taxon>Spermatophyta</taxon>
        <taxon>Pinopsida</taxon>
        <taxon>Pinidae</taxon>
        <taxon>Conifers II</taxon>
        <taxon>Cupressales</taxon>
        <taxon>Taxaceae</taxon>
        <taxon>Taxus</taxon>
    </lineage>
</organism>
<keyword evidence="2" id="KW-1185">Reference proteome</keyword>
<reference evidence="1 2" key="1">
    <citation type="journal article" date="2021" name="Nat. Plants">
        <title>The Taxus genome provides insights into paclitaxel biosynthesis.</title>
        <authorList>
            <person name="Xiong X."/>
            <person name="Gou J."/>
            <person name="Liao Q."/>
            <person name="Li Y."/>
            <person name="Zhou Q."/>
            <person name="Bi G."/>
            <person name="Li C."/>
            <person name="Du R."/>
            <person name="Wang X."/>
            <person name="Sun T."/>
            <person name="Guo L."/>
            <person name="Liang H."/>
            <person name="Lu P."/>
            <person name="Wu Y."/>
            <person name="Zhang Z."/>
            <person name="Ro D.K."/>
            <person name="Shang Y."/>
            <person name="Huang S."/>
            <person name="Yan J."/>
        </authorList>
    </citation>
    <scope>NUCLEOTIDE SEQUENCE [LARGE SCALE GENOMIC DNA]</scope>
    <source>
        <strain evidence="1">Ta-2019</strain>
    </source>
</reference>
<sequence length="398" mass="44381">MDKMQQYSPITIGEEAFLAFDQMKERNNFSWNVIIAAYRRRGFPQDTVTLFHACNKQVSNLLIFLCQRTSSLCQNGSFRVGWGWGSAGREAQSMENVQLWGALARAESEIATYRGRLMKLESDLFVMKAHHDVVVDGFAVVNTAPQAARKVTEEKEKNNGEDKESKYKVKEKVSTPLTIVPQGIPALEEEQEKVAAVLINGNDFELDKNKSRITSNFLTTVICHNHAFSSDTDNVQYGTVSQISTFGTSLSVTGRKENGNEHVAERSGPFIGFTPNLNFMESKASESSEDGSVSYRGVSNTVNGWAAIATARDGVRKLMLKGRMHTFYDHGNSMRLDHVHSRKLLSPWGYVCEDASEEQDVEPKLAGLTNSVPPRHGSSPLTSHNSRVLVLFFNLIEF</sequence>